<dbReference type="STRING" id="573370.DMR_36450"/>
<dbReference type="RefSeq" id="WP_015862278.1">
    <property type="nucleotide sequence ID" value="NC_012796.1"/>
</dbReference>
<dbReference type="Proteomes" id="UP000009071">
    <property type="component" value="Chromosome"/>
</dbReference>
<evidence type="ECO:0000256" key="1">
    <source>
        <dbReference type="PROSITE-ProRule" id="PRU00339"/>
    </source>
</evidence>
<sequence>MANDMNSLESIFSEKIIFDAVKAIVRTKDKDAYLKWLSENIKHYLPEDFDFTDDERQSLNEVATVLGRIIWNATPLPWNKFRPQPLPTPGRNEKCFCGSGKKYKQCCGDSINKLPQIDPQIIWPILVSVIPSKELKEALLNSPIPINAILVVADRYVKDGLPQKTISLLQPFFKDEIKGHGEEFDYALHLLCNAYDDLDKYRSKHNLLKKIVETAPRSPLRSSAWQRLAAIRIDKGDTAGAWEAFKNAMKDSPDSVDLSHLELQLLAVEGKWSQVQERANFWLKKFKNLPKEAQVDYAELVDLIKHAATNPKEALATLSIESGNDPSHVLHDWIADVTGRPVPEYQLDKDIASNIHDDDEEHLIQKFSSKLQMMGLSKDELEKTAKRLIGELKASSNPDVESSDGDNHAENNYEYSIKTPEIILNLEKKWENVFSLDKPFGTNNKSFSSEDPWEPSIAKEWLLFLGKNPAAFDSLAILDDIATALFSNDYFNDESFLKKMILPILDRSFAIVNNIKLEDKETLPWGFMGNRPALRSLARLVTVSSMLDKDKRLEKVVDIYLRLNPNDNHGMRMFKINGLLIRNNNEEAFIFSRNYPEDFDLNILLGRALALFRLGNIENASEAVKASIEVCPKCIHYLAAKNIKQPKLSPGLISIRGADAAWFYRFAMRDAWLETNGAMEWLQKNFGNPKKEKARQPEQLKLV</sequence>
<reference evidence="3 4" key="1">
    <citation type="journal article" date="2009" name="Genome Res.">
        <title>Whole genome sequence of Desulfovibrio magneticus strain RS-1 revealed common gene clusters in magnetotactic bacteria.</title>
        <authorList>
            <person name="Nakazawa H."/>
            <person name="Arakaki A."/>
            <person name="Narita-Yamada S."/>
            <person name="Yashiro I."/>
            <person name="Jinno K."/>
            <person name="Aoki N."/>
            <person name="Tsuruyama A."/>
            <person name="Okamura Y."/>
            <person name="Tanikawa S."/>
            <person name="Fujita N."/>
            <person name="Takeyama H."/>
            <person name="Matsunaga T."/>
        </authorList>
    </citation>
    <scope>NUCLEOTIDE SEQUENCE [LARGE SCALE GENOMIC DNA]</scope>
    <source>
        <strain evidence="4">ATCC 700980 / DSM 13731 / RS-1</strain>
    </source>
</reference>
<dbReference type="InterPro" id="IPR019734">
    <property type="entry name" value="TPR_rpt"/>
</dbReference>
<dbReference type="KEGG" id="dma:DMR_36450"/>
<dbReference type="AlphaFoldDB" id="C4XM08"/>
<evidence type="ECO:0008006" key="5">
    <source>
        <dbReference type="Google" id="ProtNLM"/>
    </source>
</evidence>
<dbReference type="eggNOG" id="COG0457">
    <property type="taxonomic scope" value="Bacteria"/>
</dbReference>
<organism evidence="3 4">
    <name type="scientific">Solidesulfovibrio magneticus (strain ATCC 700980 / DSM 13731 / RS-1)</name>
    <name type="common">Desulfovibrio magneticus</name>
    <dbReference type="NCBI Taxonomy" id="573370"/>
    <lineage>
        <taxon>Bacteria</taxon>
        <taxon>Pseudomonadati</taxon>
        <taxon>Thermodesulfobacteriota</taxon>
        <taxon>Desulfovibrionia</taxon>
        <taxon>Desulfovibrionales</taxon>
        <taxon>Desulfovibrionaceae</taxon>
        <taxon>Solidesulfovibrio</taxon>
    </lineage>
</organism>
<dbReference type="SUPFAM" id="SSF103642">
    <property type="entry name" value="Sec-C motif"/>
    <property type="match status" value="1"/>
</dbReference>
<dbReference type="InterPro" id="IPR004027">
    <property type="entry name" value="SEC_C_motif"/>
</dbReference>
<keyword evidence="1" id="KW-0802">TPR repeat</keyword>
<evidence type="ECO:0000313" key="3">
    <source>
        <dbReference type="EMBL" id="BAH77136.1"/>
    </source>
</evidence>
<gene>
    <name evidence="3" type="ordered locus">DMR_36450</name>
</gene>
<dbReference type="Gene3D" id="3.10.450.50">
    <property type="match status" value="1"/>
</dbReference>
<dbReference type="EMBL" id="AP010904">
    <property type="protein sequence ID" value="BAH77136.1"/>
    <property type="molecule type" value="Genomic_DNA"/>
</dbReference>
<dbReference type="HOGENOM" id="CLU_453943_0_0_7"/>
<proteinExistence type="predicted"/>
<dbReference type="PROSITE" id="PS50005">
    <property type="entry name" value="TPR"/>
    <property type="match status" value="1"/>
</dbReference>
<protein>
    <recommendedName>
        <fullName evidence="5">SEC-C motif domain protein</fullName>
    </recommendedName>
</protein>
<accession>C4XM08</accession>
<dbReference type="Pfam" id="PF02810">
    <property type="entry name" value="SEC-C"/>
    <property type="match status" value="1"/>
</dbReference>
<evidence type="ECO:0000313" key="4">
    <source>
        <dbReference type="Proteomes" id="UP000009071"/>
    </source>
</evidence>
<feature type="repeat" description="TPR" evidence="1">
    <location>
        <begin position="222"/>
        <end position="255"/>
    </location>
</feature>
<keyword evidence="4" id="KW-1185">Reference proteome</keyword>
<feature type="region of interest" description="Disordered" evidence="2">
    <location>
        <begin position="392"/>
        <end position="411"/>
    </location>
</feature>
<evidence type="ECO:0000256" key="2">
    <source>
        <dbReference type="SAM" id="MobiDB-lite"/>
    </source>
</evidence>
<dbReference type="OrthoDB" id="21421at2"/>
<dbReference type="SUPFAM" id="SSF48452">
    <property type="entry name" value="TPR-like"/>
    <property type="match status" value="1"/>
</dbReference>
<dbReference type="Gene3D" id="1.25.40.10">
    <property type="entry name" value="Tetratricopeptide repeat domain"/>
    <property type="match status" value="1"/>
</dbReference>
<dbReference type="InterPro" id="IPR011990">
    <property type="entry name" value="TPR-like_helical_dom_sf"/>
</dbReference>
<name>C4XM08_SOLM1</name>